<gene>
    <name evidence="2" type="ORF">L917_07752</name>
</gene>
<reference evidence="2" key="1">
    <citation type="submission" date="2013-11" db="EMBL/GenBank/DDBJ databases">
        <title>The Genome Sequence of Phytophthora parasitica CHvinca01.</title>
        <authorList>
            <consortium name="The Broad Institute Genomics Platform"/>
            <person name="Russ C."/>
            <person name="Tyler B."/>
            <person name="Panabieres F."/>
            <person name="Shan W."/>
            <person name="Tripathy S."/>
            <person name="Grunwald N."/>
            <person name="Machado M."/>
            <person name="Johnson C.S."/>
            <person name="Arredondo F."/>
            <person name="Hong C."/>
            <person name="Coffey M."/>
            <person name="Young S.K."/>
            <person name="Zeng Q."/>
            <person name="Gargeya S."/>
            <person name="Fitzgerald M."/>
            <person name="Abouelleil A."/>
            <person name="Alvarado L."/>
            <person name="Chapman S.B."/>
            <person name="Gainer-Dewar J."/>
            <person name="Goldberg J."/>
            <person name="Griggs A."/>
            <person name="Gujja S."/>
            <person name="Hansen M."/>
            <person name="Howarth C."/>
            <person name="Imamovic A."/>
            <person name="Ireland A."/>
            <person name="Larimer J."/>
            <person name="McCowan C."/>
            <person name="Murphy C."/>
            <person name="Pearson M."/>
            <person name="Poon T.W."/>
            <person name="Priest M."/>
            <person name="Roberts A."/>
            <person name="Saif S."/>
            <person name="Shea T."/>
            <person name="Sykes S."/>
            <person name="Wortman J."/>
            <person name="Nusbaum C."/>
            <person name="Birren B."/>
        </authorList>
    </citation>
    <scope>NUCLEOTIDE SEQUENCE [LARGE SCALE GENOMIC DNA]</scope>
    <source>
        <strain evidence="2">CHvinca01</strain>
    </source>
</reference>
<dbReference type="Proteomes" id="UP000054423">
    <property type="component" value="Unassembled WGS sequence"/>
</dbReference>
<organism evidence="2">
    <name type="scientific">Phytophthora nicotianae</name>
    <name type="common">Potato buckeye rot agent</name>
    <name type="synonym">Phytophthora parasitica</name>
    <dbReference type="NCBI Taxonomy" id="4792"/>
    <lineage>
        <taxon>Eukaryota</taxon>
        <taxon>Sar</taxon>
        <taxon>Stramenopiles</taxon>
        <taxon>Oomycota</taxon>
        <taxon>Peronosporomycetes</taxon>
        <taxon>Peronosporales</taxon>
        <taxon>Peronosporaceae</taxon>
        <taxon>Phytophthora</taxon>
    </lineage>
</organism>
<sequence>MLPEHQVEAGPASQLYIAVTQARLPDEAPMAIPDNVMLPTDIDTTAPTNNIEDLEHDDETSQWMEH</sequence>
<feature type="region of interest" description="Disordered" evidence="1">
    <location>
        <begin position="39"/>
        <end position="66"/>
    </location>
</feature>
<evidence type="ECO:0000313" key="2">
    <source>
        <dbReference type="EMBL" id="ETL94244.1"/>
    </source>
</evidence>
<proteinExistence type="predicted"/>
<protein>
    <submittedName>
        <fullName evidence="2">Uncharacterized protein</fullName>
    </submittedName>
</protein>
<dbReference type="AlphaFoldDB" id="W2LBX6"/>
<accession>W2LBX6</accession>
<feature type="compositionally biased region" description="Polar residues" evidence="1">
    <location>
        <begin position="42"/>
        <end position="51"/>
    </location>
</feature>
<name>W2LBX6_PHYNI</name>
<dbReference type="EMBL" id="KI679435">
    <property type="protein sequence ID" value="ETL94244.1"/>
    <property type="molecule type" value="Genomic_DNA"/>
</dbReference>
<evidence type="ECO:0000256" key="1">
    <source>
        <dbReference type="SAM" id="MobiDB-lite"/>
    </source>
</evidence>